<evidence type="ECO:0000256" key="1">
    <source>
        <dbReference type="SAM" id="Phobius"/>
    </source>
</evidence>
<feature type="transmembrane region" description="Helical" evidence="1">
    <location>
        <begin position="34"/>
        <end position="55"/>
    </location>
</feature>
<feature type="transmembrane region" description="Helical" evidence="1">
    <location>
        <begin position="172"/>
        <end position="191"/>
    </location>
</feature>
<dbReference type="OrthoDB" id="2660843at2"/>
<dbReference type="EMBL" id="QXQA01000004">
    <property type="protein sequence ID" value="RIX53468.1"/>
    <property type="molecule type" value="Genomic_DNA"/>
</dbReference>
<evidence type="ECO:0000313" key="2">
    <source>
        <dbReference type="EMBL" id="RIX53468.1"/>
    </source>
</evidence>
<dbReference type="Proteomes" id="UP000266482">
    <property type="component" value="Unassembled WGS sequence"/>
</dbReference>
<feature type="transmembrane region" description="Helical" evidence="1">
    <location>
        <begin position="87"/>
        <end position="104"/>
    </location>
</feature>
<protein>
    <submittedName>
        <fullName evidence="2">Uncharacterized protein</fullName>
    </submittedName>
</protein>
<organism evidence="2 3">
    <name type="scientific">Paenibacillus nanensis</name>
    <dbReference type="NCBI Taxonomy" id="393251"/>
    <lineage>
        <taxon>Bacteria</taxon>
        <taxon>Bacillati</taxon>
        <taxon>Bacillota</taxon>
        <taxon>Bacilli</taxon>
        <taxon>Bacillales</taxon>
        <taxon>Paenibacillaceae</taxon>
        <taxon>Paenibacillus</taxon>
    </lineage>
</organism>
<comment type="caution">
    <text evidence="2">The sequence shown here is derived from an EMBL/GenBank/DDBJ whole genome shotgun (WGS) entry which is preliminary data.</text>
</comment>
<feature type="transmembrane region" description="Helical" evidence="1">
    <location>
        <begin position="61"/>
        <end position="80"/>
    </location>
</feature>
<gene>
    <name evidence="2" type="ORF">D3P08_08480</name>
</gene>
<feature type="transmembrane region" description="Helical" evidence="1">
    <location>
        <begin position="6"/>
        <end position="22"/>
    </location>
</feature>
<keyword evidence="1" id="KW-0812">Transmembrane</keyword>
<dbReference type="Pfam" id="PF24124">
    <property type="entry name" value="YphA"/>
    <property type="match status" value="1"/>
</dbReference>
<proteinExistence type="predicted"/>
<evidence type="ECO:0000313" key="3">
    <source>
        <dbReference type="Proteomes" id="UP000266482"/>
    </source>
</evidence>
<accession>A0A3A1UY68</accession>
<dbReference type="InterPro" id="IPR014617">
    <property type="entry name" value="YphA_Bacsu"/>
</dbReference>
<reference evidence="2 3" key="1">
    <citation type="submission" date="2018-09" db="EMBL/GenBank/DDBJ databases">
        <title>Paenibacillus aracenensis nov. sp. isolated from a cave in southern Spain.</title>
        <authorList>
            <person name="Jurado V."/>
            <person name="Gutierrez-Patricio S."/>
            <person name="Gonzalez-Pimentel J.L."/>
            <person name="Miller A.Z."/>
            <person name="Laiz L."/>
            <person name="Saiz-Jimenez C."/>
        </authorList>
    </citation>
    <scope>NUCLEOTIDE SEQUENCE [LARGE SCALE GENOMIC DNA]</scope>
    <source>
        <strain evidence="2 3">DSM 22867</strain>
    </source>
</reference>
<keyword evidence="1" id="KW-1133">Transmembrane helix</keyword>
<dbReference type="AlphaFoldDB" id="A0A3A1UY68"/>
<keyword evidence="3" id="KW-1185">Reference proteome</keyword>
<keyword evidence="1" id="KW-0472">Membrane</keyword>
<sequence>MMPGYLCILFLFIFCILWATGWKPTFAPNMRTGWALSITGLILFTLMFPIWITPIDRFPGFHIHAAVCLLLVSSVIVVLLSARQGQALFLVLCAVMLAVVWGSTRSLYAHESFLHWLSPTLDAPLLAGLLCGVFTTDSNHQLAITAWGAAIGECMAALLQEGGAFQVQIGSWAWWDGFAIAICATFALGAAGRALRGMISKLGAVWLQQRGGRSS</sequence>
<name>A0A3A1UY68_9BACL</name>
<dbReference type="RefSeq" id="WP_119599077.1">
    <property type="nucleotide sequence ID" value="NZ_QXQA01000004.1"/>
</dbReference>